<evidence type="ECO:0000256" key="6">
    <source>
        <dbReference type="ARBA" id="ARBA00023034"/>
    </source>
</evidence>
<dbReference type="Gene3D" id="1.10.8.270">
    <property type="entry name" value="putative rabgap domain of human tbc1 domain family member 14 like domains"/>
    <property type="match status" value="1"/>
</dbReference>
<evidence type="ECO:0000259" key="12">
    <source>
        <dbReference type="PROSITE" id="PS50086"/>
    </source>
</evidence>
<evidence type="ECO:0000256" key="9">
    <source>
        <dbReference type="ARBA" id="ARBA00064037"/>
    </source>
</evidence>
<comment type="function">
    <text evidence="8">Acts as a GTPase-activating protein for RAB5A and RAB43. Involved in receptor trafficking. In complex with EPS8 inhibits internalization of EGFR. Involved in retrograde transport from the endocytic pathway to the Golgi apparatus. Involved in the transport of Shiga toxin from early and recycling endosomes to the trans-Golgi network. Required for structural integrity of the Golgi complex.</text>
</comment>
<dbReference type="GO" id="GO:0031410">
    <property type="term" value="C:cytoplasmic vesicle"/>
    <property type="evidence" value="ECO:0007669"/>
    <property type="project" value="UniProtKB-SubCell"/>
</dbReference>
<dbReference type="Gene3D" id="1.10.472.80">
    <property type="entry name" value="Ypt/Rab-GAP domain of gyp1p, domain 3"/>
    <property type="match status" value="1"/>
</dbReference>
<evidence type="ECO:0000313" key="13">
    <source>
        <dbReference type="Proteomes" id="UP000515154"/>
    </source>
</evidence>
<evidence type="ECO:0000256" key="4">
    <source>
        <dbReference type="ARBA" id="ARBA00022553"/>
    </source>
</evidence>
<dbReference type="InterPro" id="IPR035969">
    <property type="entry name" value="Rab-GAP_TBC_sf"/>
</dbReference>
<keyword evidence="7" id="KW-0968">Cytoplasmic vesicle</keyword>
<evidence type="ECO:0000256" key="8">
    <source>
        <dbReference type="ARBA" id="ARBA00059926"/>
    </source>
</evidence>
<dbReference type="Pfam" id="PF00566">
    <property type="entry name" value="RabGAP-TBC"/>
    <property type="match status" value="1"/>
</dbReference>
<gene>
    <name evidence="14" type="primary">LOC115221986</name>
</gene>
<dbReference type="PROSITE" id="PS50086">
    <property type="entry name" value="TBC_RABGAP"/>
    <property type="match status" value="1"/>
</dbReference>
<dbReference type="GO" id="GO:0031267">
    <property type="term" value="F:small GTPase binding"/>
    <property type="evidence" value="ECO:0007669"/>
    <property type="project" value="TreeGrafter"/>
</dbReference>
<feature type="compositionally biased region" description="Basic residues" evidence="11">
    <location>
        <begin position="421"/>
        <end position="434"/>
    </location>
</feature>
<dbReference type="FunFam" id="1.10.472.80:FF:000019">
    <property type="entry name" value="USP6 N-terminal like"/>
    <property type="match status" value="1"/>
</dbReference>
<dbReference type="FunFam" id="1.10.8.270:FF:000010">
    <property type="entry name" value="Putative USP6 N-terminal-like protein"/>
    <property type="match status" value="1"/>
</dbReference>
<dbReference type="PANTHER" id="PTHR47219">
    <property type="entry name" value="RAB GTPASE-ACTIVATING PROTEIN 1-LIKE"/>
    <property type="match status" value="1"/>
</dbReference>
<dbReference type="GO" id="GO:0005096">
    <property type="term" value="F:GTPase activator activity"/>
    <property type="evidence" value="ECO:0007669"/>
    <property type="project" value="UniProtKB-KW"/>
</dbReference>
<dbReference type="SUPFAM" id="SSF47923">
    <property type="entry name" value="Ypt/Rab-GAP domain of gyp1p"/>
    <property type="match status" value="2"/>
</dbReference>
<comment type="subunit">
    <text evidence="9">Interacts with EPS8.</text>
</comment>
<dbReference type="KEGG" id="osn:115221986"/>
<evidence type="ECO:0000256" key="3">
    <source>
        <dbReference type="ARBA" id="ARBA00022468"/>
    </source>
</evidence>
<evidence type="ECO:0000256" key="2">
    <source>
        <dbReference type="ARBA" id="ARBA00004555"/>
    </source>
</evidence>
<keyword evidence="4" id="KW-0597">Phosphoprotein</keyword>
<dbReference type="InterPro" id="IPR000195">
    <property type="entry name" value="Rab-GAP-TBC_dom"/>
</dbReference>
<accession>A0A6P7TAA3</accession>
<keyword evidence="6" id="KW-0333">Golgi apparatus</keyword>
<dbReference type="AlphaFoldDB" id="A0A6P7TAA3"/>
<dbReference type="SMART" id="SM00164">
    <property type="entry name" value="TBC"/>
    <property type="match status" value="1"/>
</dbReference>
<evidence type="ECO:0000256" key="11">
    <source>
        <dbReference type="SAM" id="MobiDB-lite"/>
    </source>
</evidence>
<keyword evidence="5" id="KW-0007">Acetylation</keyword>
<protein>
    <recommendedName>
        <fullName evidence="10">USP6 N-terminal-like protein</fullName>
    </recommendedName>
</protein>
<dbReference type="PANTHER" id="PTHR47219:SF25">
    <property type="entry name" value="RAB-GAP TBC DOMAIN-CONTAINING PROTEIN"/>
    <property type="match status" value="1"/>
</dbReference>
<proteinExistence type="predicted"/>
<keyword evidence="3" id="KW-0343">GTPase activation</keyword>
<dbReference type="GO" id="GO:0005794">
    <property type="term" value="C:Golgi apparatus"/>
    <property type="evidence" value="ECO:0007669"/>
    <property type="project" value="UniProtKB-SubCell"/>
</dbReference>
<evidence type="ECO:0000256" key="7">
    <source>
        <dbReference type="ARBA" id="ARBA00023329"/>
    </source>
</evidence>
<dbReference type="FunFam" id="1.10.10.750:FF:000001">
    <property type="entry name" value="TBC1 domain family member 10A"/>
    <property type="match status" value="1"/>
</dbReference>
<dbReference type="InterPro" id="IPR050302">
    <property type="entry name" value="Rab_GAP_TBC_domain"/>
</dbReference>
<reference evidence="14" key="1">
    <citation type="submission" date="2025-08" db="UniProtKB">
        <authorList>
            <consortium name="RefSeq"/>
        </authorList>
    </citation>
    <scope>IDENTIFICATION</scope>
</reference>
<dbReference type="RefSeq" id="XP_029647948.1">
    <property type="nucleotide sequence ID" value="XM_029792088.2"/>
</dbReference>
<evidence type="ECO:0000256" key="1">
    <source>
        <dbReference type="ARBA" id="ARBA00004541"/>
    </source>
</evidence>
<feature type="region of interest" description="Disordered" evidence="11">
    <location>
        <begin position="414"/>
        <end position="469"/>
    </location>
</feature>
<evidence type="ECO:0000313" key="14">
    <source>
        <dbReference type="RefSeq" id="XP_029647948.1"/>
    </source>
</evidence>
<evidence type="ECO:0000256" key="5">
    <source>
        <dbReference type="ARBA" id="ARBA00022990"/>
    </source>
</evidence>
<feature type="domain" description="Rab-GAP TBC" evidence="12">
    <location>
        <begin position="125"/>
        <end position="317"/>
    </location>
</feature>
<dbReference type="Gene3D" id="1.10.10.750">
    <property type="entry name" value="Ypt/Rab-GAP domain of gyp1p, domain 1"/>
    <property type="match status" value="1"/>
</dbReference>
<name>A0A6P7TAA3_9MOLL</name>
<organism evidence="13 14">
    <name type="scientific">Octopus sinensis</name>
    <name type="common">East Asian common octopus</name>
    <dbReference type="NCBI Taxonomy" id="2607531"/>
    <lineage>
        <taxon>Eukaryota</taxon>
        <taxon>Metazoa</taxon>
        <taxon>Spiralia</taxon>
        <taxon>Lophotrochozoa</taxon>
        <taxon>Mollusca</taxon>
        <taxon>Cephalopoda</taxon>
        <taxon>Coleoidea</taxon>
        <taxon>Octopodiformes</taxon>
        <taxon>Octopoda</taxon>
        <taxon>Incirrata</taxon>
        <taxon>Octopodidae</taxon>
        <taxon>Octopus</taxon>
    </lineage>
</organism>
<evidence type="ECO:0000256" key="10">
    <source>
        <dbReference type="ARBA" id="ARBA00070172"/>
    </source>
</evidence>
<comment type="subcellular location">
    <subcellularLocation>
        <location evidence="1">Cytoplasmic vesicle</location>
    </subcellularLocation>
    <subcellularLocation>
        <location evidence="2">Golgi apparatus</location>
    </subcellularLocation>
</comment>
<keyword evidence="13" id="KW-1185">Reference proteome</keyword>
<dbReference type="Proteomes" id="UP000515154">
    <property type="component" value="Linkage group LG19"/>
</dbReference>
<feature type="compositionally biased region" description="Polar residues" evidence="11">
    <location>
        <begin position="451"/>
        <end position="461"/>
    </location>
</feature>
<sequence>MNVVCFGFVMGSFLQLYIQFEHSDKLSDYEELQRAAKEREEIWQKYDKGREEGAEIEPWEDPEFSVYHVTDRYGFIHEHRLPPTSSSEVKLRQQEYERSQKWMKMLRNWDKYYGGEKMARRVYKGIPERMRGIVWARLLDVKKVKSEQEGIYEKMIMRSRKVSPYIKQIDMDVNRTYRNNIMFRDRYGVKQKALFNVLSGYSMYNTEVGYCQGMSEIAALLLMYLDEEDSFWGLSQLLTDKKHGMHGLFMPGFPKLIRLQEHHDNILRKYLGKLRKQLLRQEVYPSLYSIKWFLQCFLDRTPFSLNLRLWDIFILEGERLLVGMAYNICKMHRRKLVRMQMDEILNFLHYQLEKDFGYDDDTVIDQLQLSLDELRKGKMDVGPKPKSNEFPTLPFGLDIQPSIEQYINKKPIESLDEHFRKNTRSGKSYSRRRATSSSTTPELSRSRADTRSMQSGQYSEYSTDDRSSYYDTATNSRLSLLDFNSRTSNQSSRTSFADASDISLSIGMDSTTNIDEVDAASVDAGSAETAREFMIGSKTPEGMILDSEHDKTAGENVQTPDYDNLYDKDNDTNKDTQIIPSSIPISKSDGFIVNKTPATKQNLTNGFGQQSDHCENMLKVSSSDHYISGVQETFQEQNGFLEKQDLNLSTATVAPPAVVTMPAKEVSTIQMSKPSVYMYM</sequence>